<evidence type="ECO:0000313" key="1">
    <source>
        <dbReference type="EMBL" id="OWZ02286.1"/>
    </source>
</evidence>
<dbReference type="InterPro" id="IPR043502">
    <property type="entry name" value="DNA/RNA_pol_sf"/>
</dbReference>
<dbReference type="InterPro" id="IPR043128">
    <property type="entry name" value="Rev_trsase/Diguanyl_cyclase"/>
</dbReference>
<dbReference type="PANTHER" id="PTHR24559:SF444">
    <property type="entry name" value="REVERSE TRANSCRIPTASE DOMAIN-CONTAINING PROTEIN"/>
    <property type="match status" value="1"/>
</dbReference>
<dbReference type="STRING" id="4795.A0A225V953"/>
<evidence type="ECO:0008006" key="3">
    <source>
        <dbReference type="Google" id="ProtNLM"/>
    </source>
</evidence>
<dbReference type="SUPFAM" id="SSF56672">
    <property type="entry name" value="DNA/RNA polymerases"/>
    <property type="match status" value="1"/>
</dbReference>
<dbReference type="PANTHER" id="PTHR24559">
    <property type="entry name" value="TRANSPOSON TY3-I GAG-POL POLYPROTEIN"/>
    <property type="match status" value="1"/>
</dbReference>
<gene>
    <name evidence="1" type="ORF">PHMEG_00026178</name>
</gene>
<protein>
    <recommendedName>
        <fullName evidence="3">Reverse transcriptase</fullName>
    </recommendedName>
</protein>
<comment type="caution">
    <text evidence="1">The sequence shown here is derived from an EMBL/GenBank/DDBJ whole genome shotgun (WGS) entry which is preliminary data.</text>
</comment>
<dbReference type="EMBL" id="NBNE01006270">
    <property type="protein sequence ID" value="OWZ02286.1"/>
    <property type="molecule type" value="Genomic_DNA"/>
</dbReference>
<dbReference type="Gene3D" id="3.10.10.10">
    <property type="entry name" value="HIV Type 1 Reverse Transcriptase, subunit A, domain 1"/>
    <property type="match status" value="1"/>
</dbReference>
<name>A0A225V953_9STRA</name>
<sequence>MLAANGNEGMKWARAELNGELPRDRVSAWLEELCDNDTLLPDEKEVNIGTNDAKSKDMVLKHLRAYRKSTAGTDDWPPTTAFDIEHNIDTGEAAPIMMRRRQQAQTEDLVVESSANKILLAGIIEGANETWGFSVVMVKKRMARALNKVTSKDVYPLPRIDETLEAFGGALLFTTFEF</sequence>
<dbReference type="AlphaFoldDB" id="A0A225V953"/>
<organism evidence="1 2">
    <name type="scientific">Phytophthora megakarya</name>
    <dbReference type="NCBI Taxonomy" id="4795"/>
    <lineage>
        <taxon>Eukaryota</taxon>
        <taxon>Sar</taxon>
        <taxon>Stramenopiles</taxon>
        <taxon>Oomycota</taxon>
        <taxon>Peronosporomycetes</taxon>
        <taxon>Peronosporales</taxon>
        <taxon>Peronosporaceae</taxon>
        <taxon>Phytophthora</taxon>
    </lineage>
</organism>
<dbReference type="OrthoDB" id="126689at2759"/>
<evidence type="ECO:0000313" key="2">
    <source>
        <dbReference type="Proteomes" id="UP000198211"/>
    </source>
</evidence>
<keyword evidence="2" id="KW-1185">Reference proteome</keyword>
<accession>A0A225V953</accession>
<dbReference type="Gene3D" id="3.30.70.270">
    <property type="match status" value="1"/>
</dbReference>
<dbReference type="InterPro" id="IPR053134">
    <property type="entry name" value="RNA-dir_DNA_polymerase"/>
</dbReference>
<reference evidence="2" key="1">
    <citation type="submission" date="2017-03" db="EMBL/GenBank/DDBJ databases">
        <title>Phytopthora megakarya and P. palmivora, two closely related causual agents of cacao black pod achieved similar genome size and gene model numbers by different mechanisms.</title>
        <authorList>
            <person name="Ali S."/>
            <person name="Shao J."/>
            <person name="Larry D.J."/>
            <person name="Kronmiller B."/>
            <person name="Shen D."/>
            <person name="Strem M.D."/>
            <person name="Melnick R.L."/>
            <person name="Guiltinan M.J."/>
            <person name="Tyler B.M."/>
            <person name="Meinhardt L.W."/>
            <person name="Bailey B.A."/>
        </authorList>
    </citation>
    <scope>NUCLEOTIDE SEQUENCE [LARGE SCALE GENOMIC DNA]</scope>
    <source>
        <strain evidence="2">zdho120</strain>
    </source>
</reference>
<dbReference type="Proteomes" id="UP000198211">
    <property type="component" value="Unassembled WGS sequence"/>
</dbReference>
<proteinExistence type="predicted"/>